<evidence type="ECO:0000256" key="16">
    <source>
        <dbReference type="HAMAP-Rule" id="MF_01274"/>
    </source>
</evidence>
<comment type="catalytic activity">
    <reaction evidence="1 16">
        <text>(R)-pantothenate + ATP = (R)-4'-phosphopantothenate + ADP + H(+)</text>
        <dbReference type="Rhea" id="RHEA:16373"/>
        <dbReference type="ChEBI" id="CHEBI:10986"/>
        <dbReference type="ChEBI" id="CHEBI:15378"/>
        <dbReference type="ChEBI" id="CHEBI:29032"/>
        <dbReference type="ChEBI" id="CHEBI:30616"/>
        <dbReference type="ChEBI" id="CHEBI:456216"/>
        <dbReference type="EC" id="2.7.1.33"/>
    </reaction>
</comment>
<keyword evidence="13 16" id="KW-0173">Coenzyme A biosynthesis</keyword>
<protein>
    <recommendedName>
        <fullName evidence="15 16">Type III pantothenate kinase</fullName>
        <ecNumber evidence="6 16">2.7.1.33</ecNumber>
    </recommendedName>
    <alternativeName>
        <fullName evidence="16">PanK-III</fullName>
    </alternativeName>
    <alternativeName>
        <fullName evidence="16">Pantothenic acid kinase</fullName>
    </alternativeName>
</protein>
<dbReference type="Pfam" id="PF03309">
    <property type="entry name" value="Pan_kinase"/>
    <property type="match status" value="1"/>
</dbReference>
<evidence type="ECO:0000256" key="14">
    <source>
        <dbReference type="ARBA" id="ARBA00038036"/>
    </source>
</evidence>
<evidence type="ECO:0000256" key="9">
    <source>
        <dbReference type="ARBA" id="ARBA00022741"/>
    </source>
</evidence>
<gene>
    <name evidence="16" type="primary">coaX</name>
    <name evidence="18" type="ORF">CWD77_01345</name>
</gene>
<dbReference type="OrthoDB" id="9804707at2"/>
<reference evidence="18 19" key="1">
    <citation type="submission" date="2017-11" db="EMBL/GenBank/DDBJ databases">
        <title>Rhodohalobacter 15182 sp. nov., isolated from a salt lake.</title>
        <authorList>
            <person name="Han S."/>
        </authorList>
    </citation>
    <scope>NUCLEOTIDE SEQUENCE [LARGE SCALE GENOMIC DNA]</scope>
    <source>
        <strain evidence="18 19">15182</strain>
    </source>
</reference>
<evidence type="ECO:0000256" key="3">
    <source>
        <dbReference type="ARBA" id="ARBA00004496"/>
    </source>
</evidence>
<evidence type="ECO:0000256" key="8">
    <source>
        <dbReference type="ARBA" id="ARBA00022679"/>
    </source>
</evidence>
<evidence type="ECO:0000256" key="13">
    <source>
        <dbReference type="ARBA" id="ARBA00022993"/>
    </source>
</evidence>
<keyword evidence="7 16" id="KW-0963">Cytoplasm</keyword>
<dbReference type="InterPro" id="IPR043129">
    <property type="entry name" value="ATPase_NBD"/>
</dbReference>
<dbReference type="InterPro" id="IPR004619">
    <property type="entry name" value="Type_III_PanK"/>
</dbReference>
<evidence type="ECO:0000256" key="6">
    <source>
        <dbReference type="ARBA" id="ARBA00012102"/>
    </source>
</evidence>
<evidence type="ECO:0000313" key="18">
    <source>
        <dbReference type="EMBL" id="PKD44142.1"/>
    </source>
</evidence>
<feature type="active site" description="Proton acceptor" evidence="16">
    <location>
        <position position="144"/>
    </location>
</feature>
<dbReference type="GO" id="GO:0005737">
    <property type="term" value="C:cytoplasm"/>
    <property type="evidence" value="ECO:0007669"/>
    <property type="project" value="UniProtKB-SubCell"/>
</dbReference>
<dbReference type="PANTHER" id="PTHR34265:SF1">
    <property type="entry name" value="TYPE III PANTOTHENATE KINASE"/>
    <property type="match status" value="1"/>
</dbReference>
<keyword evidence="17" id="KW-0812">Transmembrane</keyword>
<keyword evidence="9 16" id="KW-0547">Nucleotide-binding</keyword>
<evidence type="ECO:0000256" key="10">
    <source>
        <dbReference type="ARBA" id="ARBA00022777"/>
    </source>
</evidence>
<evidence type="ECO:0000256" key="4">
    <source>
        <dbReference type="ARBA" id="ARBA00005225"/>
    </source>
</evidence>
<comment type="similarity">
    <text evidence="14 16">Belongs to the type III pantothenate kinase family.</text>
</comment>
<dbReference type="GO" id="GO:0005524">
    <property type="term" value="F:ATP binding"/>
    <property type="evidence" value="ECO:0007669"/>
    <property type="project" value="UniProtKB-UniRule"/>
</dbReference>
<dbReference type="PANTHER" id="PTHR34265">
    <property type="entry name" value="TYPE III PANTOTHENATE KINASE"/>
    <property type="match status" value="1"/>
</dbReference>
<comment type="subunit">
    <text evidence="5 16">Homodimer.</text>
</comment>
<dbReference type="UniPathway" id="UPA00241">
    <property type="reaction ID" value="UER00352"/>
</dbReference>
<comment type="cofactor">
    <cofactor evidence="2">
        <name>K(+)</name>
        <dbReference type="ChEBI" id="CHEBI:29103"/>
    </cofactor>
</comment>
<evidence type="ECO:0000256" key="11">
    <source>
        <dbReference type="ARBA" id="ARBA00022840"/>
    </source>
</evidence>
<dbReference type="HAMAP" id="MF_01274">
    <property type="entry name" value="Pantothen_kinase_3"/>
    <property type="match status" value="1"/>
</dbReference>
<proteinExistence type="inferred from homology"/>
<evidence type="ECO:0000256" key="17">
    <source>
        <dbReference type="SAM" id="Phobius"/>
    </source>
</evidence>
<evidence type="ECO:0000256" key="5">
    <source>
        <dbReference type="ARBA" id="ARBA00011738"/>
    </source>
</evidence>
<dbReference type="GO" id="GO:0015937">
    <property type="term" value="P:coenzyme A biosynthetic process"/>
    <property type="evidence" value="ECO:0007669"/>
    <property type="project" value="UniProtKB-UniRule"/>
</dbReference>
<keyword evidence="10 16" id="KW-0418">Kinase</keyword>
<keyword evidence="16" id="KW-0479">Metal-binding</keyword>
<feature type="binding site" evidence="16">
    <location>
        <position position="167"/>
    </location>
    <ligand>
        <name>ATP</name>
        <dbReference type="ChEBI" id="CHEBI:30616"/>
    </ligand>
</feature>
<keyword evidence="11 16" id="KW-0067">ATP-binding</keyword>
<evidence type="ECO:0000256" key="15">
    <source>
        <dbReference type="ARBA" id="ARBA00040883"/>
    </source>
</evidence>
<dbReference type="GO" id="GO:0046872">
    <property type="term" value="F:metal ion binding"/>
    <property type="evidence" value="ECO:0007669"/>
    <property type="project" value="UniProtKB-KW"/>
</dbReference>
<dbReference type="Gene3D" id="3.30.420.40">
    <property type="match status" value="2"/>
</dbReference>
<dbReference type="NCBIfam" id="TIGR00671">
    <property type="entry name" value="baf"/>
    <property type="match status" value="1"/>
</dbReference>
<dbReference type="GO" id="GO:0004594">
    <property type="term" value="F:pantothenate kinase activity"/>
    <property type="evidence" value="ECO:0007669"/>
    <property type="project" value="UniProtKB-UniRule"/>
</dbReference>
<dbReference type="CDD" id="cd24015">
    <property type="entry name" value="ASKHA_NBD_PanK-III"/>
    <property type="match status" value="1"/>
</dbReference>
<dbReference type="AlphaFoldDB" id="A0A2N0VIX8"/>
<dbReference type="SUPFAM" id="SSF53067">
    <property type="entry name" value="Actin-like ATPase domain"/>
    <property type="match status" value="2"/>
</dbReference>
<keyword evidence="17" id="KW-0472">Membrane</keyword>
<comment type="function">
    <text evidence="16">Catalyzes the phosphorylation of pantothenate (Pan), the first step in CoA biosynthesis.</text>
</comment>
<comment type="subcellular location">
    <subcellularLocation>
        <location evidence="3 16">Cytoplasm</location>
    </subcellularLocation>
</comment>
<dbReference type="Proteomes" id="UP000233398">
    <property type="component" value="Unassembled WGS sequence"/>
</dbReference>
<feature type="binding site" evidence="16">
    <location>
        <position position="219"/>
    </location>
    <ligand>
        <name>substrate</name>
    </ligand>
</feature>
<feature type="binding site" evidence="16">
    <location>
        <begin position="55"/>
        <end position="62"/>
    </location>
    <ligand>
        <name>ATP</name>
        <dbReference type="ChEBI" id="CHEBI:30616"/>
    </ligand>
</feature>
<feature type="binding site" evidence="16">
    <location>
        <position position="164"/>
    </location>
    <ligand>
        <name>K(+)</name>
        <dbReference type="ChEBI" id="CHEBI:29103"/>
    </ligand>
</feature>
<dbReference type="EMBL" id="PISP01000001">
    <property type="protein sequence ID" value="PKD44142.1"/>
    <property type="molecule type" value="Genomic_DNA"/>
</dbReference>
<comment type="pathway">
    <text evidence="4 16">Cofactor biosynthesis; coenzyme A biosynthesis; CoA from (R)-pantothenate: step 1/5.</text>
</comment>
<dbReference type="EC" id="2.7.1.33" evidence="6 16"/>
<keyword evidence="12 16" id="KW-0630">Potassium</keyword>
<organism evidence="18 19">
    <name type="scientific">Rhodohalobacter barkolensis</name>
    <dbReference type="NCBI Taxonomy" id="2053187"/>
    <lineage>
        <taxon>Bacteria</taxon>
        <taxon>Pseudomonadati</taxon>
        <taxon>Balneolota</taxon>
        <taxon>Balneolia</taxon>
        <taxon>Balneolales</taxon>
        <taxon>Balneolaceae</taxon>
        <taxon>Rhodohalobacter</taxon>
    </lineage>
</organism>
<feature type="transmembrane region" description="Helical" evidence="17">
    <location>
        <begin position="15"/>
        <end position="35"/>
    </location>
</feature>
<evidence type="ECO:0000313" key="19">
    <source>
        <dbReference type="Proteomes" id="UP000233398"/>
    </source>
</evidence>
<name>A0A2N0VIX8_9BACT</name>
<evidence type="ECO:0000256" key="7">
    <source>
        <dbReference type="ARBA" id="ARBA00022490"/>
    </source>
</evidence>
<accession>A0A2N0VIX8</accession>
<keyword evidence="19" id="KW-1185">Reference proteome</keyword>
<evidence type="ECO:0000256" key="12">
    <source>
        <dbReference type="ARBA" id="ARBA00022958"/>
    </source>
</evidence>
<feature type="binding site" evidence="16">
    <location>
        <begin position="142"/>
        <end position="145"/>
    </location>
    <ligand>
        <name>substrate</name>
    </ligand>
</feature>
<evidence type="ECO:0000256" key="1">
    <source>
        <dbReference type="ARBA" id="ARBA00001206"/>
    </source>
</evidence>
<evidence type="ECO:0000256" key="2">
    <source>
        <dbReference type="ARBA" id="ARBA00001958"/>
    </source>
</evidence>
<comment type="caution">
    <text evidence="18">The sequence shown here is derived from an EMBL/GenBank/DDBJ whole genome shotgun (WGS) entry which is preliminary data.</text>
</comment>
<comment type="cofactor">
    <cofactor evidence="16">
        <name>NH4(+)</name>
        <dbReference type="ChEBI" id="CHEBI:28938"/>
    </cofactor>
    <cofactor evidence="16">
        <name>K(+)</name>
        <dbReference type="ChEBI" id="CHEBI:29103"/>
    </cofactor>
    <text evidence="16">A monovalent cation. Ammonium or potassium.</text>
</comment>
<keyword evidence="8 16" id="KW-0808">Transferase</keyword>
<keyword evidence="17" id="KW-1133">Transmembrane helix</keyword>
<sequence>MLYQYRCWLRLQLRSYFLIPLFGINFSLTLLFDNIKHHRHQSFRKTENMTTLFLDIGNSHIKLAEKQGVKWEVVFKASNGSLEGLTEVVEQYPDINLMVVCSVREDVLNKILDVLNFIDVKVLTSSLIDSVSLDYETPDTLGMDRFLTCYGAVSVTDHDVICVDAGTACTVDWMTNEGIYRGGVIMPGLKLFHEMMERKLPELPSVDYYIPTQWPGKSTKQSVQWGTSGGYLVVINGFIRKYLEIIEGETDLFLTGGDSLYLSENLDSSLKVHHRPHLLFDGMEMFWKDLERLD</sequence>
<feature type="binding site" evidence="16">
    <location>
        <position position="135"/>
    </location>
    <ligand>
        <name>substrate</name>
    </ligand>
</feature>